<feature type="region of interest" description="Disordered" evidence="1">
    <location>
        <begin position="16"/>
        <end position="43"/>
    </location>
</feature>
<gene>
    <name evidence="2" type="ORF">THAOC_37196</name>
</gene>
<proteinExistence type="predicted"/>
<dbReference type="EMBL" id="AGNL01049922">
    <property type="protein sequence ID" value="EJK44279.1"/>
    <property type="molecule type" value="Genomic_DNA"/>
</dbReference>
<evidence type="ECO:0000313" key="3">
    <source>
        <dbReference type="Proteomes" id="UP000266841"/>
    </source>
</evidence>
<sequence>MSVNGLERTSIASRAYSLPVASEPSTDFGPGRPSSPRSRRRASFPVSVYDPHFPRRRVVLDELDALDFPSCGAVTLFPLRVDIDDDCWWIREIQDPDRADENDPGDVSEDEIEIINEEPAVESPSADGGPPAARRASHILRLDAKLFTPEDARTIQAKIDEIKTEISRTPDKTSRRQLRQLKFALVHALDTYHQAQAAHRHDDGDGGPSAIDTVRRAGVGIAGGTLIAAGAVFAVVPVIPGWIFAYAGGAILATEFEGAKEIVEQVKVPMARMLADEDSGGGNKPKPTTEGRGDEWEEMIGVREASRSDLDSDFTAMMRPRPDETESEKRPTELEAIFGDLSGQYDEGSRKVRHFLKTALKLDGVDVNGR</sequence>
<dbReference type="Proteomes" id="UP000266841">
    <property type="component" value="Unassembled WGS sequence"/>
</dbReference>
<accession>K0R0J1</accession>
<dbReference type="AlphaFoldDB" id="K0R0J1"/>
<protein>
    <submittedName>
        <fullName evidence="2">Uncharacterized protein</fullName>
    </submittedName>
</protein>
<comment type="caution">
    <text evidence="2">The sequence shown here is derived from an EMBL/GenBank/DDBJ whole genome shotgun (WGS) entry which is preliminary data.</text>
</comment>
<dbReference type="eggNOG" id="ENOG502QZ3S">
    <property type="taxonomic scope" value="Eukaryota"/>
</dbReference>
<feature type="region of interest" description="Disordered" evidence="1">
    <location>
        <begin position="313"/>
        <end position="335"/>
    </location>
</feature>
<name>K0R0J1_THAOC</name>
<evidence type="ECO:0000256" key="1">
    <source>
        <dbReference type="SAM" id="MobiDB-lite"/>
    </source>
</evidence>
<feature type="compositionally biased region" description="Basic and acidic residues" evidence="1">
    <location>
        <begin position="320"/>
        <end position="333"/>
    </location>
</feature>
<keyword evidence="3" id="KW-1185">Reference proteome</keyword>
<feature type="region of interest" description="Disordered" evidence="1">
    <location>
        <begin position="275"/>
        <end position="294"/>
    </location>
</feature>
<evidence type="ECO:0000313" key="2">
    <source>
        <dbReference type="EMBL" id="EJK44279.1"/>
    </source>
</evidence>
<dbReference type="OrthoDB" id="10684915at2759"/>
<organism evidence="2 3">
    <name type="scientific">Thalassiosira oceanica</name>
    <name type="common">Marine diatom</name>
    <dbReference type="NCBI Taxonomy" id="159749"/>
    <lineage>
        <taxon>Eukaryota</taxon>
        <taxon>Sar</taxon>
        <taxon>Stramenopiles</taxon>
        <taxon>Ochrophyta</taxon>
        <taxon>Bacillariophyta</taxon>
        <taxon>Coscinodiscophyceae</taxon>
        <taxon>Thalassiosirophycidae</taxon>
        <taxon>Thalassiosirales</taxon>
        <taxon>Thalassiosiraceae</taxon>
        <taxon>Thalassiosira</taxon>
    </lineage>
</organism>
<reference evidence="2 3" key="1">
    <citation type="journal article" date="2012" name="Genome Biol.">
        <title>Genome and low-iron response of an oceanic diatom adapted to chronic iron limitation.</title>
        <authorList>
            <person name="Lommer M."/>
            <person name="Specht M."/>
            <person name="Roy A.S."/>
            <person name="Kraemer L."/>
            <person name="Andreson R."/>
            <person name="Gutowska M.A."/>
            <person name="Wolf J."/>
            <person name="Bergner S.V."/>
            <person name="Schilhabel M.B."/>
            <person name="Klostermeier U.C."/>
            <person name="Beiko R.G."/>
            <person name="Rosenstiel P."/>
            <person name="Hippler M."/>
            <person name="Laroche J."/>
        </authorList>
    </citation>
    <scope>NUCLEOTIDE SEQUENCE [LARGE SCALE GENOMIC DNA]</scope>
    <source>
        <strain evidence="2 3">CCMP1005</strain>
    </source>
</reference>